<organism evidence="15 16">
    <name type="scientific">Anaerosporomusa subterranea</name>
    <dbReference type="NCBI Taxonomy" id="1794912"/>
    <lineage>
        <taxon>Bacteria</taxon>
        <taxon>Bacillati</taxon>
        <taxon>Bacillota</taxon>
        <taxon>Negativicutes</taxon>
        <taxon>Acetonemataceae</taxon>
        <taxon>Anaerosporomusa</taxon>
    </lineage>
</organism>
<feature type="transmembrane region" description="Helical" evidence="12">
    <location>
        <begin position="6"/>
        <end position="27"/>
    </location>
</feature>
<proteinExistence type="inferred from homology"/>
<keyword evidence="3 12" id="KW-0138">CF(0)</keyword>
<dbReference type="InterPro" id="IPR002146">
    <property type="entry name" value="ATP_synth_b/b'su_bac/chlpt"/>
</dbReference>
<keyword evidence="12" id="KW-1003">Cell membrane</keyword>
<keyword evidence="5 12" id="KW-0375">Hydrogen ion transport</keyword>
<feature type="coiled-coil region" evidence="14">
    <location>
        <begin position="31"/>
        <end position="72"/>
    </location>
</feature>
<comment type="subunit">
    <text evidence="12">F-type ATPases have 2 components, F(1) - the catalytic core - and F(0) - the membrane proton channel. F(1) has five subunits: alpha(3), beta(3), gamma(1), delta(1), epsilon(1). F(0) has three main subunits: a(1), b(2) and c(10-14). The alpha and beta chains form an alternating ring which encloses part of the gamma chain. F(1) is attached to F(0) by a central stalk formed by the gamma and epsilon chains, while a peripheral stalk is formed by the delta and b chains.</text>
</comment>
<comment type="caution">
    <text evidence="15">The sequence shown here is derived from an EMBL/GenBank/DDBJ whole genome shotgun (WGS) entry which is preliminary data.</text>
</comment>
<evidence type="ECO:0000256" key="1">
    <source>
        <dbReference type="ARBA" id="ARBA00005513"/>
    </source>
</evidence>
<dbReference type="NCBIfam" id="TIGR01144">
    <property type="entry name" value="ATP_synt_b"/>
    <property type="match status" value="1"/>
</dbReference>
<evidence type="ECO:0000256" key="8">
    <source>
        <dbReference type="ARBA" id="ARBA00023136"/>
    </source>
</evidence>
<sequence>MIDLNATLLAQIINFFILLFLLTKLAWKPLLAALAERQARITNNLESAERDRVAAEQMKADYQNQMQQAKSDALAIVDKAMKLAEETKTEIIASAREEHARLLAAAQEQIARERQQALEDIRSEIVVLSLAAATKVIGQSVDEKVNARLVDEFISKLDDQKQGGLPC</sequence>
<dbReference type="HAMAP" id="MF_01398">
    <property type="entry name" value="ATP_synth_b_bprime"/>
    <property type="match status" value="1"/>
</dbReference>
<dbReference type="CDD" id="cd06503">
    <property type="entry name" value="ATP-synt_Fo_b"/>
    <property type="match status" value="1"/>
</dbReference>
<evidence type="ECO:0000313" key="16">
    <source>
        <dbReference type="Proteomes" id="UP000076268"/>
    </source>
</evidence>
<accession>A0A154BS46</accession>
<evidence type="ECO:0000256" key="11">
    <source>
        <dbReference type="ARBA" id="ARBA00037847"/>
    </source>
</evidence>
<evidence type="ECO:0000256" key="2">
    <source>
        <dbReference type="ARBA" id="ARBA00022448"/>
    </source>
</evidence>
<evidence type="ECO:0000256" key="13">
    <source>
        <dbReference type="RuleBase" id="RU003848"/>
    </source>
</evidence>
<comment type="subcellular location">
    <subcellularLocation>
        <location evidence="12">Cell membrane</location>
        <topology evidence="12">Single-pass membrane protein</topology>
    </subcellularLocation>
    <subcellularLocation>
        <location evidence="11">Endomembrane system</location>
        <topology evidence="11">Single-pass membrane protein</topology>
    </subcellularLocation>
</comment>
<evidence type="ECO:0000256" key="14">
    <source>
        <dbReference type="SAM" id="Coils"/>
    </source>
</evidence>
<evidence type="ECO:0000256" key="5">
    <source>
        <dbReference type="ARBA" id="ARBA00022781"/>
    </source>
</evidence>
<comment type="similarity">
    <text evidence="1 12 13">Belongs to the ATPase B chain family.</text>
</comment>
<keyword evidence="14" id="KW-0175">Coiled coil</keyword>
<evidence type="ECO:0000256" key="9">
    <source>
        <dbReference type="ARBA" id="ARBA00023310"/>
    </source>
</evidence>
<dbReference type="PANTHER" id="PTHR33445:SF2">
    <property type="entry name" value="ATP SYNTHASE SUBUNIT B', CHLOROPLASTIC"/>
    <property type="match status" value="1"/>
</dbReference>
<dbReference type="InterPro" id="IPR005864">
    <property type="entry name" value="ATP_synth_F0_bsu_bac"/>
</dbReference>
<comment type="function">
    <text evidence="10 12">F(1)F(0) ATP synthase produces ATP from ADP in the presence of a proton or sodium gradient. F-type ATPases consist of two structural domains, F(1) containing the extramembraneous catalytic core and F(0) containing the membrane proton channel, linked together by a central stalk and a peripheral stalk. During catalysis, ATP synthesis in the catalytic domain of F(1) is coupled via a rotary mechanism of the central stalk subunits to proton translocation.</text>
</comment>
<dbReference type="STRING" id="1794912.AXX12_07845"/>
<dbReference type="GO" id="GO:0045259">
    <property type="term" value="C:proton-transporting ATP synthase complex"/>
    <property type="evidence" value="ECO:0007669"/>
    <property type="project" value="UniProtKB-KW"/>
</dbReference>
<keyword evidence="4 12" id="KW-0812">Transmembrane</keyword>
<dbReference type="OrthoDB" id="5518984at2"/>
<dbReference type="PANTHER" id="PTHR33445">
    <property type="entry name" value="ATP SYNTHASE SUBUNIT B', CHLOROPLASTIC"/>
    <property type="match status" value="1"/>
</dbReference>
<dbReference type="Proteomes" id="UP000076268">
    <property type="component" value="Unassembled WGS sequence"/>
</dbReference>
<evidence type="ECO:0000256" key="4">
    <source>
        <dbReference type="ARBA" id="ARBA00022692"/>
    </source>
</evidence>
<evidence type="ECO:0000256" key="6">
    <source>
        <dbReference type="ARBA" id="ARBA00022989"/>
    </source>
</evidence>
<dbReference type="RefSeq" id="WP_066241627.1">
    <property type="nucleotide sequence ID" value="NZ_LSGP01000017.1"/>
</dbReference>
<keyword evidence="16" id="KW-1185">Reference proteome</keyword>
<gene>
    <name evidence="12" type="primary">atpF</name>
    <name evidence="15" type="ORF">AXX12_07845</name>
</gene>
<dbReference type="GO" id="GO:0005886">
    <property type="term" value="C:plasma membrane"/>
    <property type="evidence" value="ECO:0007669"/>
    <property type="project" value="UniProtKB-SubCell"/>
</dbReference>
<keyword evidence="2 12" id="KW-0813">Transport</keyword>
<dbReference type="EMBL" id="LSGP01000017">
    <property type="protein sequence ID" value="KYZ76338.1"/>
    <property type="molecule type" value="Genomic_DNA"/>
</dbReference>
<keyword evidence="7 12" id="KW-0406">Ion transport</keyword>
<reference evidence="15 16" key="1">
    <citation type="submission" date="2016-02" db="EMBL/GenBank/DDBJ databases">
        <title>Anaerosporomusa subterraneum gen. nov., sp. nov., a spore-forming obligate anaerobe isolated from saprolite.</title>
        <authorList>
            <person name="Choi J.K."/>
            <person name="Shah M."/>
            <person name="Yee N."/>
        </authorList>
    </citation>
    <scope>NUCLEOTIDE SEQUENCE [LARGE SCALE GENOMIC DNA]</scope>
    <source>
        <strain evidence="15 16">RU4</strain>
    </source>
</reference>
<dbReference type="AlphaFoldDB" id="A0A154BS46"/>
<evidence type="ECO:0000256" key="3">
    <source>
        <dbReference type="ARBA" id="ARBA00022547"/>
    </source>
</evidence>
<dbReference type="GO" id="GO:0012505">
    <property type="term" value="C:endomembrane system"/>
    <property type="evidence" value="ECO:0007669"/>
    <property type="project" value="UniProtKB-SubCell"/>
</dbReference>
<dbReference type="Pfam" id="PF00430">
    <property type="entry name" value="ATP-synt_B"/>
    <property type="match status" value="1"/>
</dbReference>
<dbReference type="Gene3D" id="6.10.250.1580">
    <property type="match status" value="1"/>
</dbReference>
<comment type="function">
    <text evidence="12">Component of the F(0) channel, it forms part of the peripheral stalk, linking F(1) to F(0).</text>
</comment>
<dbReference type="GO" id="GO:0046961">
    <property type="term" value="F:proton-transporting ATPase activity, rotational mechanism"/>
    <property type="evidence" value="ECO:0007669"/>
    <property type="project" value="TreeGrafter"/>
</dbReference>
<name>A0A154BS46_ANASB</name>
<evidence type="ECO:0000256" key="12">
    <source>
        <dbReference type="HAMAP-Rule" id="MF_01398"/>
    </source>
</evidence>
<keyword evidence="8 12" id="KW-0472">Membrane</keyword>
<dbReference type="GO" id="GO:0046933">
    <property type="term" value="F:proton-transporting ATP synthase activity, rotational mechanism"/>
    <property type="evidence" value="ECO:0007669"/>
    <property type="project" value="UniProtKB-UniRule"/>
</dbReference>
<dbReference type="InterPro" id="IPR028987">
    <property type="entry name" value="ATP_synth_B-like_membr_sf"/>
</dbReference>
<keyword evidence="9 12" id="KW-0066">ATP synthesis</keyword>
<evidence type="ECO:0000256" key="10">
    <source>
        <dbReference type="ARBA" id="ARBA00025198"/>
    </source>
</evidence>
<evidence type="ECO:0000313" key="15">
    <source>
        <dbReference type="EMBL" id="KYZ76338.1"/>
    </source>
</evidence>
<dbReference type="SUPFAM" id="SSF81573">
    <property type="entry name" value="F1F0 ATP synthase subunit B, membrane domain"/>
    <property type="match status" value="1"/>
</dbReference>
<dbReference type="InterPro" id="IPR050059">
    <property type="entry name" value="ATP_synthase_B_chain"/>
</dbReference>
<keyword evidence="6 12" id="KW-1133">Transmembrane helix</keyword>
<protein>
    <recommendedName>
        <fullName evidence="12">ATP synthase subunit b</fullName>
    </recommendedName>
    <alternativeName>
        <fullName evidence="12">ATP synthase F(0) sector subunit b</fullName>
    </alternativeName>
    <alternativeName>
        <fullName evidence="12">ATPase subunit I</fullName>
    </alternativeName>
    <alternativeName>
        <fullName evidence="12">F-type ATPase subunit b</fullName>
        <shortName evidence="12">F-ATPase subunit b</shortName>
    </alternativeName>
</protein>
<evidence type="ECO:0000256" key="7">
    <source>
        <dbReference type="ARBA" id="ARBA00023065"/>
    </source>
</evidence>